<dbReference type="InterPro" id="IPR039600">
    <property type="entry name" value="TANGO6/Rtp1"/>
</dbReference>
<evidence type="ECO:0008006" key="10">
    <source>
        <dbReference type="Google" id="ProtNLM"/>
    </source>
</evidence>
<keyword evidence="9" id="KW-1185">Reference proteome</keyword>
<dbReference type="InterPro" id="IPR011989">
    <property type="entry name" value="ARM-like"/>
</dbReference>
<dbReference type="Pfam" id="PF10304">
    <property type="entry name" value="RTP1_C2"/>
    <property type="match status" value="1"/>
</dbReference>
<dbReference type="SUPFAM" id="SSF48371">
    <property type="entry name" value="ARM repeat"/>
    <property type="match status" value="2"/>
</dbReference>
<gene>
    <name evidence="8" type="primary">PARPA_11948.1 scaffold 44722</name>
</gene>
<feature type="domain" description="TANGO6 HEAT repeat" evidence="6">
    <location>
        <begin position="317"/>
        <end position="548"/>
    </location>
</feature>
<dbReference type="GO" id="GO:0009306">
    <property type="term" value="P:protein secretion"/>
    <property type="evidence" value="ECO:0007669"/>
    <property type="project" value="TreeGrafter"/>
</dbReference>
<evidence type="ECO:0000259" key="4">
    <source>
        <dbReference type="Pfam" id="PF10304"/>
    </source>
</evidence>
<evidence type="ECO:0000313" key="9">
    <source>
        <dbReference type="Proteomes" id="UP000054107"/>
    </source>
</evidence>
<evidence type="ECO:0000256" key="2">
    <source>
        <dbReference type="PROSITE-ProRule" id="PRU00103"/>
    </source>
</evidence>
<dbReference type="Pfam" id="PF25267">
    <property type="entry name" value="TANGO6_N"/>
    <property type="match status" value="1"/>
</dbReference>
<comment type="similarity">
    <text evidence="1">Belongs to the Tango6 family.</text>
</comment>
<feature type="compositionally biased region" description="Polar residues" evidence="3">
    <location>
        <begin position="242"/>
        <end position="258"/>
    </location>
</feature>
<dbReference type="Pfam" id="PF23565">
    <property type="entry name" value="ARM_TANGO6"/>
    <property type="match status" value="1"/>
</dbReference>
<evidence type="ECO:0000259" key="6">
    <source>
        <dbReference type="Pfam" id="PF23565"/>
    </source>
</evidence>
<dbReference type="PROSITE" id="PS50077">
    <property type="entry name" value="HEAT_REPEAT"/>
    <property type="match status" value="1"/>
</dbReference>
<evidence type="ECO:0000256" key="3">
    <source>
        <dbReference type="SAM" id="MobiDB-lite"/>
    </source>
</evidence>
<dbReference type="Pfam" id="PF10363">
    <property type="entry name" value="RTP1_C1"/>
    <property type="match status" value="1"/>
</dbReference>
<evidence type="ECO:0000313" key="8">
    <source>
        <dbReference type="EMBL" id="CEP17650.1"/>
    </source>
</evidence>
<dbReference type="EMBL" id="LN733710">
    <property type="protein sequence ID" value="CEP17650.1"/>
    <property type="molecule type" value="Genomic_DNA"/>
</dbReference>
<evidence type="ECO:0000256" key="1">
    <source>
        <dbReference type="ARBA" id="ARBA00005724"/>
    </source>
</evidence>
<evidence type="ECO:0000259" key="5">
    <source>
        <dbReference type="Pfam" id="PF10363"/>
    </source>
</evidence>
<reference evidence="8 9" key="1">
    <citation type="submission" date="2014-09" db="EMBL/GenBank/DDBJ databases">
        <authorList>
            <person name="Ellenberger Sabrina"/>
        </authorList>
    </citation>
    <scope>NUCLEOTIDE SEQUENCE [LARGE SCALE GENOMIC DNA]</scope>
    <source>
        <strain evidence="8 9">CBS 412.66</strain>
    </source>
</reference>
<dbReference type="InterPro" id="IPR016024">
    <property type="entry name" value="ARM-type_fold"/>
</dbReference>
<feature type="domain" description="TANGO6 N-terminal" evidence="7">
    <location>
        <begin position="103"/>
        <end position="315"/>
    </location>
</feature>
<dbReference type="InterPro" id="IPR019414">
    <property type="entry name" value="Rtp1_C2"/>
</dbReference>
<feature type="region of interest" description="Disordered" evidence="3">
    <location>
        <begin position="242"/>
        <end position="261"/>
    </location>
</feature>
<name>A0A0B7NQ32_9FUNG</name>
<dbReference type="AlphaFoldDB" id="A0A0B7NQ32"/>
<organism evidence="8 9">
    <name type="scientific">Parasitella parasitica</name>
    <dbReference type="NCBI Taxonomy" id="35722"/>
    <lineage>
        <taxon>Eukaryota</taxon>
        <taxon>Fungi</taxon>
        <taxon>Fungi incertae sedis</taxon>
        <taxon>Mucoromycota</taxon>
        <taxon>Mucoromycotina</taxon>
        <taxon>Mucoromycetes</taxon>
        <taxon>Mucorales</taxon>
        <taxon>Mucorineae</taxon>
        <taxon>Mucoraceae</taxon>
        <taxon>Parasitella</taxon>
    </lineage>
</organism>
<dbReference type="PANTHER" id="PTHR20959:SF1">
    <property type="entry name" value="TRANSPORT AND GOLGI ORGANIZATION PROTEIN 6 HOMOLOG"/>
    <property type="match status" value="1"/>
</dbReference>
<sequence>MAKHEQDKAKLKECLSKAHQLVGEKVEIKEEGEYIYNQLCNLRIDAGLGSIEETLSQRLANLQIDTNDKQPRKAFVDECLKVLLEIQTALLAVCVSGVDESDKDYLGVRDFRLIHTLLQVIISWGFYPCFLPGVGVPLSKRVKSGYTNHELLSKDEKDQRNQQPQTVSTETVHTLLYLVTPLVDVIAHSEKVPSSKSYTTVASILMSRHLPDLYAALLELAYAPTSAFKQQPAIAGEEQLSSATPRTPGNMMQQTKNQVGLKREERDKCARMFMWLFDRSDLPRAMESLMALLGGSPLHPVPNWLRTICGRFLSRILLKPNGVAIVLEFTIGHVDQLQLAQLESIARLILSVPQQMASIESYYAIIIPQLLQLLEKEPLSSPTCQAVTFIVGRVIGKHADLAKIYVVDRIVGPLLDGWHTTEYDTVGNNDSVDMDRVSLSEDGLKSLLQTLHRVMIGGEPSPDVIQTFLSSSIAPLYHLYEFTVHSKSGMRETVLDLLSTYFRITTTSDAIRQLKHILLDKVDLGGARVAYFAPGPTGGVVLRLRRSQKLLAGNELPIDAGILVGFLQSSDNADLCGDFFVFLLNEYSSLQARKQDPKVILLTLHLIMGMLDALGPTILRKPTQIISFANNIIQDHVERLSKDKENESKPTTNKFPDIAHIVDQQELQDIQDAAHDEQFTAEDDFESLVLAINLIRAVLHENEQLSDQATQLLSVSVEPLKQLEKYPFQLVQESVNEVLLAITSYLSAQKMSGMKQTSGTSLEQSREKYRDAMKSLQDDLLPIRAHGMGILKDMALAKDPLVSSGDGLDQLLDIFVRLVQDEDSYIYLNAVKGLSAMTDAYGNQIIKKLGDIYSDSEQKLDNRLRIGEALLQTIQRCGDALGKYANTLIKPLETVLATRDQDSNLRVSALSLLSMACQTCPVALSSQMSELIDWVLNILEIEKTAQVRRAATVLILSLFRGLASQTLYEYPAESLSRTYRTLRYIEETDPDELTRYQARVALSDLDAIMRNEIFKSRIPVRFK</sequence>
<feature type="domain" description="RNA polymerase II assembly factor Rtp1 C-terminal" evidence="4">
    <location>
        <begin position="975"/>
        <end position="1007"/>
    </location>
</feature>
<dbReference type="InterPro" id="IPR021133">
    <property type="entry name" value="HEAT_type_2"/>
</dbReference>
<protein>
    <recommendedName>
        <fullName evidence="10">RNA polymerase II assembly factor Rtp1 C-terminal domain-containing protein</fullName>
    </recommendedName>
</protein>
<proteinExistence type="inferred from homology"/>
<feature type="repeat" description="HEAT" evidence="2">
    <location>
        <begin position="811"/>
        <end position="849"/>
    </location>
</feature>
<dbReference type="OrthoDB" id="39591at2759"/>
<dbReference type="InterPro" id="IPR057407">
    <property type="entry name" value="HEAT_TANGO6"/>
</dbReference>
<accession>A0A0B7NQ32</accession>
<dbReference type="InterPro" id="IPR057347">
    <property type="entry name" value="TANGO6_N"/>
</dbReference>
<dbReference type="STRING" id="35722.A0A0B7NQ32"/>
<dbReference type="Proteomes" id="UP000054107">
    <property type="component" value="Unassembled WGS sequence"/>
</dbReference>
<dbReference type="PANTHER" id="PTHR20959">
    <property type="entry name" value="TRANSPORT AND GOLGI ORGANIZATION PROTEIN 6 FAMILY MEMBER"/>
    <property type="match status" value="1"/>
</dbReference>
<feature type="domain" description="RNA polymerase II assembly factor Rtp1 C-terminal" evidence="5">
    <location>
        <begin position="769"/>
        <end position="879"/>
    </location>
</feature>
<evidence type="ECO:0000259" key="7">
    <source>
        <dbReference type="Pfam" id="PF25267"/>
    </source>
</evidence>
<dbReference type="Gene3D" id="1.25.10.10">
    <property type="entry name" value="Leucine-rich Repeat Variant"/>
    <property type="match status" value="1"/>
</dbReference>
<dbReference type="InterPro" id="IPR019451">
    <property type="entry name" value="Rtp1_C1"/>
</dbReference>